<keyword evidence="3" id="KW-1185">Reference proteome</keyword>
<feature type="chain" id="PRO_5045131696" evidence="1">
    <location>
        <begin position="18"/>
        <end position="566"/>
    </location>
</feature>
<dbReference type="SUPFAM" id="SSF51126">
    <property type="entry name" value="Pectin lyase-like"/>
    <property type="match status" value="1"/>
</dbReference>
<gene>
    <name evidence="2" type="ORF">OKA05_16075</name>
</gene>
<sequence length="566" mass="60577">MIARLLFFLFSCSAVMALDDFRPMVAEAISKGEKKVIIPPGTYRLAPTGGGKCVWTLQGLKDVEIIADGVTLVSTKLTRAVAIDRCTGVSLRGLTVDYDPLPFTQGTVTAVAENKGWIEVKLHAGYPRQPYSRIDVVDPATRYRKKGMPFLWGTKAEMRGEDTVRVTLKDIGKAAETGTLASLNTGPAADGIPHAFSLERCSGVNLRGVTIHSAPGMGILECDGDGKTEYLACRVVPGPTPTGASEARLLSTSWDAMQTKTVRHGPRVEGCEIREAGDDSWSVQSSDFMVLKVTGSTLVIASRDEFTVGVESGDRLKTRIGGPDATITSRRELSREKAALDPAVTAKLKDAPQWSEWRVSPKCLEVTLDQALPVKAGDSLYSPDRMGNGFSFLNNRIHSSGRLLIKGAGRIEGNLLDTPHSIVVCPEIPGNAAAGIDGLVIRKNTIRRSGWFCAAPWSTQAGALSITAGGGAQQLRAPAVFANIVIEDNTFEDCSGPNLVISSAKGVKVRGNRFIRPHHDKPDGTGGSYGIASNAVIWTAQCEDVEMKNNPITEPGSFCGEKVVEK</sequence>
<organism evidence="2 3">
    <name type="scientific">Luteolibacter arcticus</name>
    <dbReference type="NCBI Taxonomy" id="1581411"/>
    <lineage>
        <taxon>Bacteria</taxon>
        <taxon>Pseudomonadati</taxon>
        <taxon>Verrucomicrobiota</taxon>
        <taxon>Verrucomicrobiia</taxon>
        <taxon>Verrucomicrobiales</taxon>
        <taxon>Verrucomicrobiaceae</taxon>
        <taxon>Luteolibacter</taxon>
    </lineage>
</organism>
<name>A0ABT3GKN8_9BACT</name>
<protein>
    <submittedName>
        <fullName evidence="2">Right-handed parallel beta-helix repeat-containing protein</fullName>
    </submittedName>
</protein>
<evidence type="ECO:0000313" key="3">
    <source>
        <dbReference type="Proteomes" id="UP001320876"/>
    </source>
</evidence>
<dbReference type="Gene3D" id="2.160.20.10">
    <property type="entry name" value="Single-stranded right-handed beta-helix, Pectin lyase-like"/>
    <property type="match status" value="2"/>
</dbReference>
<dbReference type="Proteomes" id="UP001320876">
    <property type="component" value="Unassembled WGS sequence"/>
</dbReference>
<keyword evidence="1" id="KW-0732">Signal</keyword>
<dbReference type="InterPro" id="IPR006626">
    <property type="entry name" value="PbH1"/>
</dbReference>
<dbReference type="RefSeq" id="WP_264488193.1">
    <property type="nucleotide sequence ID" value="NZ_JAPDDT010000007.1"/>
</dbReference>
<reference evidence="2 3" key="1">
    <citation type="submission" date="2022-10" db="EMBL/GenBank/DDBJ databases">
        <title>Luteolibacter arcticus strain CCTCC AB 2014275, whole genome shotgun sequencing project.</title>
        <authorList>
            <person name="Zhao G."/>
            <person name="Shen L."/>
        </authorList>
    </citation>
    <scope>NUCLEOTIDE SEQUENCE [LARGE SCALE GENOMIC DNA]</scope>
    <source>
        <strain evidence="2 3">CCTCC AB 2014275</strain>
    </source>
</reference>
<dbReference type="InterPro" id="IPR011050">
    <property type="entry name" value="Pectin_lyase_fold/virulence"/>
</dbReference>
<comment type="caution">
    <text evidence="2">The sequence shown here is derived from an EMBL/GenBank/DDBJ whole genome shotgun (WGS) entry which is preliminary data.</text>
</comment>
<evidence type="ECO:0000256" key="1">
    <source>
        <dbReference type="SAM" id="SignalP"/>
    </source>
</evidence>
<evidence type="ECO:0000313" key="2">
    <source>
        <dbReference type="EMBL" id="MCW1924085.1"/>
    </source>
</evidence>
<dbReference type="EMBL" id="JAPDDT010000007">
    <property type="protein sequence ID" value="MCW1924085.1"/>
    <property type="molecule type" value="Genomic_DNA"/>
</dbReference>
<accession>A0ABT3GKN8</accession>
<dbReference type="InterPro" id="IPR012334">
    <property type="entry name" value="Pectin_lyas_fold"/>
</dbReference>
<proteinExistence type="predicted"/>
<feature type="signal peptide" evidence="1">
    <location>
        <begin position="1"/>
        <end position="17"/>
    </location>
</feature>
<dbReference type="SMART" id="SM00710">
    <property type="entry name" value="PbH1"/>
    <property type="match status" value="5"/>
</dbReference>